<reference evidence="1 2" key="1">
    <citation type="submission" date="2013-12" db="EMBL/GenBank/DDBJ databases">
        <authorList>
            <consortium name="DOE Joint Genome Institute"/>
            <person name="Muyzer G."/>
            <person name="Huntemann M."/>
            <person name="Han J."/>
            <person name="Chen A."/>
            <person name="Kyrpides N."/>
            <person name="Mavromatis K."/>
            <person name="Markowitz V."/>
            <person name="Palaniappan K."/>
            <person name="Ivanova N."/>
            <person name="Schaumberg A."/>
            <person name="Pati A."/>
            <person name="Liolios K."/>
            <person name="Nordberg H.P."/>
            <person name="Cantor M.N."/>
            <person name="Hua S.X."/>
            <person name="Woyke T."/>
        </authorList>
    </citation>
    <scope>NUCLEOTIDE SEQUENCE [LARGE SCALE GENOMIC DNA]</scope>
    <source>
        <strain evidence="1 2">ARh 1</strain>
    </source>
</reference>
<dbReference type="Pfam" id="PF13975">
    <property type="entry name" value="gag-asp_proteas"/>
    <property type="match status" value="1"/>
</dbReference>
<dbReference type="InterPro" id="IPR021109">
    <property type="entry name" value="Peptidase_aspartic_dom_sf"/>
</dbReference>
<dbReference type="InterPro" id="IPR034122">
    <property type="entry name" value="Retropepsin-like_bacterial"/>
</dbReference>
<dbReference type="InterPro" id="IPR011969">
    <property type="entry name" value="Clan_AA_Asp_peptidase_C"/>
</dbReference>
<keyword evidence="2" id="KW-1185">Reference proteome</keyword>
<dbReference type="Gene3D" id="2.40.70.10">
    <property type="entry name" value="Acid Proteases"/>
    <property type="match status" value="1"/>
</dbReference>
<dbReference type="STRING" id="713585.THITH_10835"/>
<dbReference type="EMBL" id="CP007029">
    <property type="protein sequence ID" value="AHE98660.1"/>
    <property type="molecule type" value="Genomic_DNA"/>
</dbReference>
<dbReference type="GO" id="GO:0008233">
    <property type="term" value="F:peptidase activity"/>
    <property type="evidence" value="ECO:0007669"/>
    <property type="project" value="UniProtKB-KW"/>
</dbReference>
<dbReference type="KEGG" id="tti:THITH_10835"/>
<evidence type="ECO:0000313" key="2">
    <source>
        <dbReference type="Proteomes" id="UP000005289"/>
    </source>
</evidence>
<keyword evidence="1" id="KW-0645">Protease</keyword>
<dbReference type="CDD" id="cd05483">
    <property type="entry name" value="retropepsin_like_bacteria"/>
    <property type="match status" value="1"/>
</dbReference>
<dbReference type="HOGENOM" id="CLU_099411_1_0_6"/>
<dbReference type="Proteomes" id="UP000005289">
    <property type="component" value="Chromosome"/>
</dbReference>
<dbReference type="GO" id="GO:0006508">
    <property type="term" value="P:proteolysis"/>
    <property type="evidence" value="ECO:0007669"/>
    <property type="project" value="UniProtKB-KW"/>
</dbReference>
<dbReference type="NCBIfam" id="TIGR02281">
    <property type="entry name" value="clan_AA_DTGA"/>
    <property type="match status" value="1"/>
</dbReference>
<organism evidence="1 2">
    <name type="scientific">Thioalkalivibrio paradoxus ARh 1</name>
    <dbReference type="NCBI Taxonomy" id="713585"/>
    <lineage>
        <taxon>Bacteria</taxon>
        <taxon>Pseudomonadati</taxon>
        <taxon>Pseudomonadota</taxon>
        <taxon>Gammaproteobacteria</taxon>
        <taxon>Chromatiales</taxon>
        <taxon>Ectothiorhodospiraceae</taxon>
        <taxon>Thioalkalivibrio</taxon>
    </lineage>
</organism>
<dbReference type="SUPFAM" id="SSF50630">
    <property type="entry name" value="Acid proteases"/>
    <property type="match status" value="1"/>
</dbReference>
<proteinExistence type="predicted"/>
<keyword evidence="1" id="KW-0378">Hydrolase</keyword>
<protein>
    <submittedName>
        <fullName evidence="1">Aspartyl protease</fullName>
    </submittedName>
</protein>
<evidence type="ECO:0000313" key="1">
    <source>
        <dbReference type="EMBL" id="AHE98660.1"/>
    </source>
</evidence>
<sequence length="148" mass="16154">MALLWWAFDDYLERREFPNRNLAIAEGGSTELVLRRNHVGQYLAPGTINGGPVTFLLDTGATQVSVPEHLADDLGLQPGRRGRALTANGPVDIRHTLIPEVALGPFVLRNVSGHINPGMTSDQVLLGMSVLKHLDFAQREGQLILTLP</sequence>
<accession>W0DP90</accession>
<name>W0DP90_9GAMM</name>
<gene>
    <name evidence="1" type="ORF">THITH_10835</name>
</gene>
<dbReference type="AlphaFoldDB" id="W0DP90"/>